<dbReference type="SUPFAM" id="SSF46689">
    <property type="entry name" value="Homeodomain-like"/>
    <property type="match status" value="1"/>
</dbReference>
<dbReference type="Pfam" id="PF02796">
    <property type="entry name" value="HTH_7"/>
    <property type="match status" value="1"/>
</dbReference>
<evidence type="ECO:0000256" key="3">
    <source>
        <dbReference type="ARBA" id="ARBA00023172"/>
    </source>
</evidence>
<keyword evidence="3" id="KW-0233">DNA recombination</keyword>
<dbReference type="InterPro" id="IPR006120">
    <property type="entry name" value="Resolvase_HTH_dom"/>
</dbReference>
<dbReference type="Pfam" id="PF00239">
    <property type="entry name" value="Resolvase"/>
    <property type="match status" value="1"/>
</dbReference>
<dbReference type="InterPro" id="IPR006119">
    <property type="entry name" value="Resolv_N"/>
</dbReference>
<feature type="domain" description="Resolvase/invertase-type recombinase catalytic" evidence="4">
    <location>
        <begin position="1"/>
        <end position="133"/>
    </location>
</feature>
<proteinExistence type="inferred from homology"/>
<dbReference type="Gene3D" id="1.10.10.60">
    <property type="entry name" value="Homeodomain-like"/>
    <property type="match status" value="1"/>
</dbReference>
<dbReference type="InterPro" id="IPR036162">
    <property type="entry name" value="Resolvase-like_N_sf"/>
</dbReference>
<dbReference type="EMBL" id="JALAOH010000023">
    <property type="protein sequence ID" value="MCY8317089.1"/>
    <property type="molecule type" value="Genomic_DNA"/>
</dbReference>
<dbReference type="SUPFAM" id="SSF53041">
    <property type="entry name" value="Resolvase-like"/>
    <property type="match status" value="1"/>
</dbReference>
<evidence type="ECO:0000256" key="1">
    <source>
        <dbReference type="ARBA" id="ARBA00009913"/>
    </source>
</evidence>
<dbReference type="PANTHER" id="PTHR30461">
    <property type="entry name" value="DNA-INVERTASE FROM LAMBDOID PROPHAGE"/>
    <property type="match status" value="1"/>
</dbReference>
<dbReference type="CDD" id="cd03768">
    <property type="entry name" value="SR_ResInv"/>
    <property type="match status" value="1"/>
</dbReference>
<dbReference type="RefSeq" id="WP_268543618.1">
    <property type="nucleotide sequence ID" value="NZ_JALAOH010000023.1"/>
</dbReference>
<dbReference type="PANTHER" id="PTHR30461:SF2">
    <property type="entry name" value="SERINE RECOMBINASE PINE-RELATED"/>
    <property type="match status" value="1"/>
</dbReference>
<gene>
    <name evidence="5" type="ORF">MOC71_10140</name>
</gene>
<dbReference type="PROSITE" id="PS51736">
    <property type="entry name" value="RECOMBINASES_3"/>
    <property type="match status" value="1"/>
</dbReference>
<dbReference type="GO" id="GO:0003677">
    <property type="term" value="F:DNA binding"/>
    <property type="evidence" value="ECO:0007669"/>
    <property type="project" value="UniProtKB-KW"/>
</dbReference>
<sequence length="227" mass="26635">MIFGYARPFSQDRDVTQQITALKGFNCEKIYIEQTNSAKNRPEFELLCNSLNAGDTVIIYKLYSIADSTKNLIDIIDFFKTKQIHFISILDKVDTTKKNGSIFFDFLERVSEFQFDMISENTKIGIQEAKLKGKNTGRPRKPDHNVRRAMEMYQSKTYTIQQITKETGISKTTLYRYLDNWNDFFLFVFHSLSKMIHINKRRNWFALQPKKINVGFETVSLTRSNFV</sequence>
<dbReference type="AlphaFoldDB" id="A0AAP3FXP0"/>
<evidence type="ECO:0000313" key="5">
    <source>
        <dbReference type="EMBL" id="MCY8317089.1"/>
    </source>
</evidence>
<dbReference type="InterPro" id="IPR050639">
    <property type="entry name" value="SSR_resolvase"/>
</dbReference>
<accession>A0AAP3FXP0</accession>
<protein>
    <submittedName>
        <fullName evidence="5">Recombinase family protein</fullName>
    </submittedName>
</protein>
<dbReference type="Gene3D" id="3.40.50.1390">
    <property type="entry name" value="Resolvase, N-terminal catalytic domain"/>
    <property type="match status" value="1"/>
</dbReference>
<dbReference type="GO" id="GO:0000150">
    <property type="term" value="F:DNA strand exchange activity"/>
    <property type="evidence" value="ECO:0007669"/>
    <property type="project" value="InterPro"/>
</dbReference>
<dbReference type="InterPro" id="IPR009057">
    <property type="entry name" value="Homeodomain-like_sf"/>
</dbReference>
<comment type="caution">
    <text evidence="5">The sequence shown here is derived from an EMBL/GenBank/DDBJ whole genome shotgun (WGS) entry which is preliminary data.</text>
</comment>
<keyword evidence="2" id="KW-0238">DNA-binding</keyword>
<reference evidence="5" key="1">
    <citation type="submission" date="2022-02" db="EMBL/GenBank/DDBJ databases">
        <title>Crop Bioprotection Bacillus Genome Sequencing.</title>
        <authorList>
            <person name="Dunlap C."/>
        </authorList>
    </citation>
    <scope>NUCLEOTIDE SEQUENCE</scope>
    <source>
        <strain evidence="5">98-1</strain>
    </source>
</reference>
<dbReference type="Proteomes" id="UP001067121">
    <property type="component" value="Unassembled WGS sequence"/>
</dbReference>
<evidence type="ECO:0000313" key="6">
    <source>
        <dbReference type="Proteomes" id="UP001067121"/>
    </source>
</evidence>
<comment type="similarity">
    <text evidence="1">Belongs to the site-specific recombinase resolvase family.</text>
</comment>
<organism evidence="5 6">
    <name type="scientific">Bacillus vallismortis</name>
    <dbReference type="NCBI Taxonomy" id="72361"/>
    <lineage>
        <taxon>Bacteria</taxon>
        <taxon>Bacillati</taxon>
        <taxon>Bacillota</taxon>
        <taxon>Bacilli</taxon>
        <taxon>Bacillales</taxon>
        <taxon>Bacillaceae</taxon>
        <taxon>Bacillus</taxon>
    </lineage>
</organism>
<evidence type="ECO:0000256" key="2">
    <source>
        <dbReference type="ARBA" id="ARBA00023125"/>
    </source>
</evidence>
<dbReference type="SMART" id="SM00857">
    <property type="entry name" value="Resolvase"/>
    <property type="match status" value="1"/>
</dbReference>
<evidence type="ECO:0000259" key="4">
    <source>
        <dbReference type="PROSITE" id="PS51736"/>
    </source>
</evidence>
<name>A0AAP3FXP0_BACVA</name>